<dbReference type="AlphaFoldDB" id="A0A927F0C2"/>
<feature type="transmembrane region" description="Helical" evidence="2">
    <location>
        <begin position="21"/>
        <end position="45"/>
    </location>
</feature>
<name>A0A927F0C2_9ACTN</name>
<accession>A0A927F0C2</accession>
<sequence>MSRETQHDVRRPGSGPSGGRLVEGAFAACLGLALLAMPALLLWILSPHPDSGAQGALRVAAGLWLLAHGADLVRPDTLHGGAAPLGVTPMLLTALPVFLLYRVVRLSGAADRRSVVLVAAGYLAVGTAAAWFTLDGPLPVEPLSAALYLPVLTFGTLTFAGWAVRGRPALRLPSRLGGERPGGPTSAVPGAAVRTAAVGTAVLCGGGAVLAAAALLARGGAAQDAFPRLASSWSGEIAVLLLCVALAPNVAVWGAAYGLGPGFSLGAGSVVGPVLTTPHPALPSLPLLAAVPGEGPGGPLAWTVAGAVPLAAGWAAGWCTGRAGVPVPGTRHGAATGPGTAATAALGALGCGLAVAVLAAFSGGPLGTGALAAVGPVWWWAGGAALGWTALASVPTALLVRWWRLRDPHPLVAAGLVWRRFTAWCATLRPAPEEPAGAWHETGSRHSRWAALKEVSGGLMPDFDPVWRSGPAAGEPAEPPVSEPPRAKVSLRPAPGPGRHRRP</sequence>
<protein>
    <recommendedName>
        <fullName evidence="5">Integral membrane protein</fullName>
    </recommendedName>
</protein>
<feature type="transmembrane region" description="Helical" evidence="2">
    <location>
        <begin position="237"/>
        <end position="259"/>
    </location>
</feature>
<evidence type="ECO:0000313" key="3">
    <source>
        <dbReference type="EMBL" id="MBD3932352.1"/>
    </source>
</evidence>
<feature type="transmembrane region" description="Helical" evidence="2">
    <location>
        <begin position="377"/>
        <end position="400"/>
    </location>
</feature>
<dbReference type="InterPro" id="IPR045931">
    <property type="entry name" value="DUF6350"/>
</dbReference>
<feature type="region of interest" description="Disordered" evidence="1">
    <location>
        <begin position="463"/>
        <end position="503"/>
    </location>
</feature>
<feature type="transmembrane region" description="Helical" evidence="2">
    <location>
        <begin position="82"/>
        <end position="103"/>
    </location>
</feature>
<dbReference type="Proteomes" id="UP000632289">
    <property type="component" value="Unassembled WGS sequence"/>
</dbReference>
<dbReference type="EMBL" id="JACXYU010000005">
    <property type="protein sequence ID" value="MBD3932352.1"/>
    <property type="molecule type" value="Genomic_DNA"/>
</dbReference>
<proteinExistence type="predicted"/>
<feature type="transmembrane region" description="Helical" evidence="2">
    <location>
        <begin position="146"/>
        <end position="164"/>
    </location>
</feature>
<comment type="caution">
    <text evidence="3">The sequence shown here is derived from an EMBL/GenBank/DDBJ whole genome shotgun (WGS) entry which is preliminary data.</text>
</comment>
<dbReference type="Pfam" id="PF19877">
    <property type="entry name" value="DUF6350"/>
    <property type="match status" value="1"/>
</dbReference>
<evidence type="ECO:0000256" key="1">
    <source>
        <dbReference type="SAM" id="MobiDB-lite"/>
    </source>
</evidence>
<feature type="transmembrane region" description="Helical" evidence="2">
    <location>
        <begin position="341"/>
        <end position="362"/>
    </location>
</feature>
<evidence type="ECO:0008006" key="5">
    <source>
        <dbReference type="Google" id="ProtNLM"/>
    </source>
</evidence>
<evidence type="ECO:0000256" key="2">
    <source>
        <dbReference type="SAM" id="Phobius"/>
    </source>
</evidence>
<keyword evidence="2" id="KW-1133">Transmembrane helix</keyword>
<feature type="transmembrane region" description="Helical" evidence="2">
    <location>
        <begin position="115"/>
        <end position="134"/>
    </location>
</feature>
<evidence type="ECO:0000313" key="4">
    <source>
        <dbReference type="Proteomes" id="UP000632289"/>
    </source>
</evidence>
<gene>
    <name evidence="3" type="ORF">IF129_12410</name>
</gene>
<reference evidence="3" key="1">
    <citation type="submission" date="2020-09" db="EMBL/GenBank/DDBJ databases">
        <title>Secondary metabolite and genome analysis of marine Streptomyces chumphonensis KK1-2T.</title>
        <authorList>
            <person name="Phongsopitanun W."/>
            <person name="Kanchanasin P."/>
            <person name="Pittayakhajonwut P."/>
            <person name="Suwanborirux K."/>
            <person name="Tanasupawat S."/>
        </authorList>
    </citation>
    <scope>NUCLEOTIDE SEQUENCE</scope>
    <source>
        <strain evidence="3">KK1-2</strain>
    </source>
</reference>
<keyword evidence="2" id="KW-0812">Transmembrane</keyword>
<feature type="transmembrane region" description="Helical" evidence="2">
    <location>
        <begin position="196"/>
        <end position="217"/>
    </location>
</feature>
<keyword evidence="4" id="KW-1185">Reference proteome</keyword>
<dbReference type="RefSeq" id="WP_191209650.1">
    <property type="nucleotide sequence ID" value="NZ_BAABKL010000008.1"/>
</dbReference>
<organism evidence="3 4">
    <name type="scientific">Streptomyces chumphonensis</name>
    <dbReference type="NCBI Taxonomy" id="1214925"/>
    <lineage>
        <taxon>Bacteria</taxon>
        <taxon>Bacillati</taxon>
        <taxon>Actinomycetota</taxon>
        <taxon>Actinomycetes</taxon>
        <taxon>Kitasatosporales</taxon>
        <taxon>Streptomycetaceae</taxon>
        <taxon>Streptomyces</taxon>
    </lineage>
</organism>
<keyword evidence="2" id="KW-0472">Membrane</keyword>